<keyword evidence="1" id="KW-0732">Signal</keyword>
<dbReference type="AlphaFoldDB" id="A0A6B0ULM0"/>
<protein>
    <submittedName>
        <fullName evidence="2">Putative secreted protein</fullName>
    </submittedName>
</protein>
<sequence length="114" mass="11992">MVSALPIIEMASIMLLQILAAWPQPTPPQCITFLPMQSRISFAAWASASFPPTMNVSVPALAAFTPPDTGASMKVAPFASTSFAISCDTEGSIVLLSIKSDPVCTFDMMPLSPA</sequence>
<proteinExistence type="predicted"/>
<evidence type="ECO:0000256" key="1">
    <source>
        <dbReference type="SAM" id="SignalP"/>
    </source>
</evidence>
<dbReference type="EMBL" id="GIFC01008255">
    <property type="protein sequence ID" value="MXU90338.1"/>
    <property type="molecule type" value="Transcribed_RNA"/>
</dbReference>
<name>A0A6B0ULM0_IXORI</name>
<accession>A0A6B0ULM0</accession>
<reference evidence="2" key="1">
    <citation type="submission" date="2019-12" db="EMBL/GenBank/DDBJ databases">
        <title>An insight into the sialome of adult female Ixodes ricinus ticks feeding for 6 days.</title>
        <authorList>
            <person name="Perner J."/>
            <person name="Ribeiro J.M.C."/>
        </authorList>
    </citation>
    <scope>NUCLEOTIDE SEQUENCE</scope>
    <source>
        <strain evidence="2">Semi-engorged</strain>
        <tissue evidence="2">Salivary glands</tissue>
    </source>
</reference>
<evidence type="ECO:0000313" key="2">
    <source>
        <dbReference type="EMBL" id="MXU90338.1"/>
    </source>
</evidence>
<feature type="signal peptide" evidence="1">
    <location>
        <begin position="1"/>
        <end position="20"/>
    </location>
</feature>
<feature type="chain" id="PRO_5025542637" evidence="1">
    <location>
        <begin position="21"/>
        <end position="114"/>
    </location>
</feature>
<organism evidence="2">
    <name type="scientific">Ixodes ricinus</name>
    <name type="common">Common tick</name>
    <name type="synonym">Acarus ricinus</name>
    <dbReference type="NCBI Taxonomy" id="34613"/>
    <lineage>
        <taxon>Eukaryota</taxon>
        <taxon>Metazoa</taxon>
        <taxon>Ecdysozoa</taxon>
        <taxon>Arthropoda</taxon>
        <taxon>Chelicerata</taxon>
        <taxon>Arachnida</taxon>
        <taxon>Acari</taxon>
        <taxon>Parasitiformes</taxon>
        <taxon>Ixodida</taxon>
        <taxon>Ixodoidea</taxon>
        <taxon>Ixodidae</taxon>
        <taxon>Ixodinae</taxon>
        <taxon>Ixodes</taxon>
    </lineage>
</organism>